<dbReference type="Proteomes" id="UP000197334">
    <property type="component" value="Unassembled WGS sequence"/>
</dbReference>
<proteinExistence type="predicted"/>
<evidence type="ECO:0000313" key="2">
    <source>
        <dbReference type="EMBL" id="OWV28948.1"/>
    </source>
</evidence>
<dbReference type="OrthoDB" id="5933200at2"/>
<keyword evidence="3" id="KW-1185">Reference proteome</keyword>
<feature type="chain" id="PRO_5012038034" description="DUF3352 domain-containing protein" evidence="1">
    <location>
        <begin position="21"/>
        <end position="570"/>
    </location>
</feature>
<dbReference type="RefSeq" id="WP_088700944.1">
    <property type="nucleotide sequence ID" value="NZ_JPUA01000034.1"/>
</dbReference>
<feature type="signal peptide" evidence="1">
    <location>
        <begin position="1"/>
        <end position="20"/>
    </location>
</feature>
<accession>A0A246RXR3</accession>
<dbReference type="EMBL" id="JPUA01000034">
    <property type="protein sequence ID" value="OWV28948.1"/>
    <property type="molecule type" value="Genomic_DNA"/>
</dbReference>
<protein>
    <recommendedName>
        <fullName evidence="4">DUF3352 domain-containing protein</fullName>
    </recommendedName>
</protein>
<name>A0A246RXR3_9GAMM</name>
<evidence type="ECO:0008006" key="4">
    <source>
        <dbReference type="Google" id="ProtNLM"/>
    </source>
</evidence>
<evidence type="ECO:0000313" key="3">
    <source>
        <dbReference type="Proteomes" id="UP000197334"/>
    </source>
</evidence>
<dbReference type="AlphaFoldDB" id="A0A246RXR3"/>
<evidence type="ECO:0000256" key="1">
    <source>
        <dbReference type="SAM" id="SignalP"/>
    </source>
</evidence>
<sequence>MKTKLSIAVTLALFSAGLLSGCSDDNEPTEAATQEEAPKNNAAPMLKYVPANSPYFLATREALPEQDAFDLYQRMQPMTTLESDLDELRNTLPEIEDDEVLHSMMTLLIAMGEELVGVESLEDVHALGLKMSPQAAFYGLGILPVMRMQLQDEEAFRETLQRILTKADITPRTGSTNGTDYWVLTPEGPLQAILVIEDQQLLVSVVPQDASEELLAQVLGKTLPDSSIGDTDALAELEQRHDFTPYGAGQIDSSRLFDELSSPTHSGTQALMNAVDGEPLDLSTCQADIDRITSRFPGLVMGMREYNLDRMEMNLILETDEQIVGDLRALTTQVPGLGSTDGMASFGLGLDLPVLLQTVQKYAQEVRQNPFSCDELQELNGTWNEINMAINNPITMMIGPSLSGFNARIDSLTMKNGAPNGIGILTLASQNPLGLLSTVSAFMPELGALGLEPGGKARQVESMMLPPDSPPLYAAMSDTAVALGVGVSDSAALQSELQAPTSERDLLFHGHMTGEFYQALANVMEQTASEEITASDIEVLKQYGDAYQNTEYWFRVDDAGVEMSFSLELN</sequence>
<organism evidence="2 3">
    <name type="scientific">Halomonas campaniensis</name>
    <dbReference type="NCBI Taxonomy" id="213554"/>
    <lineage>
        <taxon>Bacteria</taxon>
        <taxon>Pseudomonadati</taxon>
        <taxon>Pseudomonadota</taxon>
        <taxon>Gammaproteobacteria</taxon>
        <taxon>Oceanospirillales</taxon>
        <taxon>Halomonadaceae</taxon>
        <taxon>Halomonas</taxon>
    </lineage>
</organism>
<dbReference type="PROSITE" id="PS51257">
    <property type="entry name" value="PROKAR_LIPOPROTEIN"/>
    <property type="match status" value="1"/>
</dbReference>
<comment type="caution">
    <text evidence="2">The sequence shown here is derived from an EMBL/GenBank/DDBJ whole genome shotgun (WGS) entry which is preliminary data.</text>
</comment>
<keyword evidence="1" id="KW-0732">Signal</keyword>
<reference evidence="2 3" key="1">
    <citation type="submission" date="2014-08" db="EMBL/GenBank/DDBJ databases">
        <title>Draft genome sequence of a novel L-asparaginase producing marine bacterium, Halomonas campaniensis.</title>
        <authorList>
            <person name="Sundarakrishnan B."/>
            <person name="Moushumi Priya A."/>
            <person name="Raman G."/>
            <person name="Sakthivel N."/>
            <person name="Park S."/>
            <person name="Jayachandran S."/>
        </authorList>
    </citation>
    <scope>NUCLEOTIDE SEQUENCE [LARGE SCALE GENOMIC DNA]</scope>
    <source>
        <strain evidence="2 3">SK03</strain>
    </source>
</reference>
<gene>
    <name evidence="2" type="ORF">JI62_15030</name>
</gene>